<organism evidence="6 7">
    <name type="scientific">Belliella calami</name>
    <dbReference type="NCBI Taxonomy" id="2923436"/>
    <lineage>
        <taxon>Bacteria</taxon>
        <taxon>Pseudomonadati</taxon>
        <taxon>Bacteroidota</taxon>
        <taxon>Cytophagia</taxon>
        <taxon>Cytophagales</taxon>
        <taxon>Cyclobacteriaceae</taxon>
        <taxon>Belliella</taxon>
    </lineage>
</organism>
<feature type="domain" description="CHY-type" evidence="5">
    <location>
        <begin position="43"/>
        <end position="124"/>
    </location>
</feature>
<dbReference type="PANTHER" id="PTHR28082:SF1">
    <property type="entry name" value="HELPER OF TIM PROTEIN 13"/>
    <property type="match status" value="1"/>
</dbReference>
<evidence type="ECO:0000256" key="2">
    <source>
        <dbReference type="ARBA" id="ARBA00022771"/>
    </source>
</evidence>
<dbReference type="Pfam" id="PF05495">
    <property type="entry name" value="zf-CHY"/>
    <property type="match status" value="1"/>
</dbReference>
<protein>
    <submittedName>
        <fullName evidence="6">CHY zinc finger protein</fullName>
    </submittedName>
</protein>
<keyword evidence="4" id="KW-0732">Signal</keyword>
<evidence type="ECO:0000313" key="6">
    <source>
        <dbReference type="EMBL" id="MCH7399434.1"/>
    </source>
</evidence>
<evidence type="ECO:0000256" key="1">
    <source>
        <dbReference type="ARBA" id="ARBA00022723"/>
    </source>
</evidence>
<dbReference type="InterPro" id="IPR037274">
    <property type="entry name" value="Znf_CHY_sf"/>
</dbReference>
<dbReference type="InterPro" id="IPR008913">
    <property type="entry name" value="Znf_CHY"/>
</dbReference>
<dbReference type="PROSITE" id="PS51266">
    <property type="entry name" value="ZF_CHY"/>
    <property type="match status" value="1"/>
</dbReference>
<evidence type="ECO:0000256" key="3">
    <source>
        <dbReference type="ARBA" id="ARBA00022833"/>
    </source>
</evidence>
<evidence type="ECO:0000313" key="7">
    <source>
        <dbReference type="Proteomes" id="UP001165488"/>
    </source>
</evidence>
<dbReference type="Proteomes" id="UP001165488">
    <property type="component" value="Unassembled WGS sequence"/>
</dbReference>
<keyword evidence="3" id="KW-0862">Zinc</keyword>
<gene>
    <name evidence="6" type="ORF">MM236_15635</name>
</gene>
<dbReference type="PANTHER" id="PTHR28082">
    <property type="entry name" value="ZINC FINGER PROTEIN"/>
    <property type="match status" value="1"/>
</dbReference>
<feature type="chain" id="PRO_5047449935" evidence="4">
    <location>
        <begin position="22"/>
        <end position="144"/>
    </location>
</feature>
<keyword evidence="1" id="KW-0479">Metal-binding</keyword>
<keyword evidence="7" id="KW-1185">Reference proteome</keyword>
<dbReference type="EMBL" id="JAKZGS010000015">
    <property type="protein sequence ID" value="MCH7399434.1"/>
    <property type="molecule type" value="Genomic_DNA"/>
</dbReference>
<comment type="caution">
    <text evidence="6">The sequence shown here is derived from an EMBL/GenBank/DDBJ whole genome shotgun (WGS) entry which is preliminary data.</text>
</comment>
<evidence type="ECO:0000256" key="4">
    <source>
        <dbReference type="SAM" id="SignalP"/>
    </source>
</evidence>
<dbReference type="RefSeq" id="WP_241275931.1">
    <property type="nucleotide sequence ID" value="NZ_JAKZGS010000015.1"/>
</dbReference>
<evidence type="ECO:0000259" key="5">
    <source>
        <dbReference type="PROSITE" id="PS51266"/>
    </source>
</evidence>
<accession>A0ABS9US58</accession>
<reference evidence="6" key="1">
    <citation type="submission" date="2022-03" db="EMBL/GenBank/DDBJ databases">
        <title>De novo assembled genomes of Belliella spp. (Cyclobacteriaceae) strains.</title>
        <authorList>
            <person name="Szabo A."/>
            <person name="Korponai K."/>
            <person name="Felfoldi T."/>
        </authorList>
    </citation>
    <scope>NUCLEOTIDE SEQUENCE</scope>
    <source>
        <strain evidence="6">DSM 107340</strain>
    </source>
</reference>
<dbReference type="SUPFAM" id="SSF161219">
    <property type="entry name" value="CHY zinc finger-like"/>
    <property type="match status" value="1"/>
</dbReference>
<name>A0ABS9US58_9BACT</name>
<feature type="signal peptide" evidence="4">
    <location>
        <begin position="1"/>
        <end position="21"/>
    </location>
</feature>
<dbReference type="InterPro" id="IPR052604">
    <property type="entry name" value="Mito_Tim_assembly_helper"/>
</dbReference>
<proteinExistence type="predicted"/>
<sequence length="144" mass="16642">MKTSCYFTLLFILIFSSYSIAQEKEESPFKFVEVGEVRVFGKSVDNQTRCVHWHSQLDVIAIKFKCCDKFYPCFSCHAEEADHKHAVWPKDEFDQKAILCGVCTKELSIKEYMDSNNTCPNCKASFNPGCSNHYHLYFEVADSH</sequence>
<keyword evidence="2" id="KW-0863">Zinc-finger</keyword>